<evidence type="ECO:0000313" key="1">
    <source>
        <dbReference type="EMBL" id="JAD31818.1"/>
    </source>
</evidence>
<sequence>MFCTMCFESVFSGSSFARYYQLVPFNKYPRGTKFILDTI</sequence>
<protein>
    <submittedName>
        <fullName evidence="1">Uncharacterized protein</fullName>
    </submittedName>
</protein>
<dbReference type="AlphaFoldDB" id="A0A0A8Z2A6"/>
<reference evidence="1" key="2">
    <citation type="journal article" date="2015" name="Data Brief">
        <title>Shoot transcriptome of the giant reed, Arundo donax.</title>
        <authorList>
            <person name="Barrero R.A."/>
            <person name="Guerrero F.D."/>
            <person name="Moolhuijzen P."/>
            <person name="Goolsby J.A."/>
            <person name="Tidwell J."/>
            <person name="Bellgard S.E."/>
            <person name="Bellgard M.I."/>
        </authorList>
    </citation>
    <scope>NUCLEOTIDE SEQUENCE</scope>
    <source>
        <tissue evidence="1">Shoot tissue taken approximately 20 cm above the soil surface</tissue>
    </source>
</reference>
<organism evidence="1">
    <name type="scientific">Arundo donax</name>
    <name type="common">Giant reed</name>
    <name type="synonym">Donax arundinaceus</name>
    <dbReference type="NCBI Taxonomy" id="35708"/>
    <lineage>
        <taxon>Eukaryota</taxon>
        <taxon>Viridiplantae</taxon>
        <taxon>Streptophyta</taxon>
        <taxon>Embryophyta</taxon>
        <taxon>Tracheophyta</taxon>
        <taxon>Spermatophyta</taxon>
        <taxon>Magnoliopsida</taxon>
        <taxon>Liliopsida</taxon>
        <taxon>Poales</taxon>
        <taxon>Poaceae</taxon>
        <taxon>PACMAD clade</taxon>
        <taxon>Arundinoideae</taxon>
        <taxon>Arundineae</taxon>
        <taxon>Arundo</taxon>
    </lineage>
</organism>
<reference evidence="1" key="1">
    <citation type="submission" date="2014-09" db="EMBL/GenBank/DDBJ databases">
        <authorList>
            <person name="Magalhaes I.L.F."/>
            <person name="Oliveira U."/>
            <person name="Santos F.R."/>
            <person name="Vidigal T.H.D.A."/>
            <person name="Brescovit A.D."/>
            <person name="Santos A.J."/>
        </authorList>
    </citation>
    <scope>NUCLEOTIDE SEQUENCE</scope>
    <source>
        <tissue evidence="1">Shoot tissue taken approximately 20 cm above the soil surface</tissue>
    </source>
</reference>
<name>A0A0A8Z2A6_ARUDO</name>
<accession>A0A0A8Z2A6</accession>
<dbReference type="EMBL" id="GBRH01266077">
    <property type="protein sequence ID" value="JAD31818.1"/>
    <property type="molecule type" value="Transcribed_RNA"/>
</dbReference>
<proteinExistence type="predicted"/>